<keyword evidence="1" id="KW-0560">Oxidoreductase</keyword>
<dbReference type="SUPFAM" id="SSF56436">
    <property type="entry name" value="C-type lectin-like"/>
    <property type="match status" value="1"/>
</dbReference>
<dbReference type="RefSeq" id="WP_124704419.1">
    <property type="nucleotide sequence ID" value="NZ_BGOW01000013.1"/>
</dbReference>
<dbReference type="InterPro" id="IPR024775">
    <property type="entry name" value="DinB-like"/>
</dbReference>
<evidence type="ECO:0000259" key="5">
    <source>
        <dbReference type="Pfam" id="PF12867"/>
    </source>
</evidence>
<dbReference type="Pfam" id="PF12867">
    <property type="entry name" value="DinB_2"/>
    <property type="match status" value="1"/>
</dbReference>
<dbReference type="PANTHER" id="PTHR23150">
    <property type="entry name" value="SULFATASE MODIFYING FACTOR 1, 2"/>
    <property type="match status" value="1"/>
</dbReference>
<dbReference type="InterPro" id="IPR042095">
    <property type="entry name" value="SUMF_sf"/>
</dbReference>
<keyword evidence="2" id="KW-0408">Iron</keyword>
<dbReference type="OrthoDB" id="9768004at2"/>
<evidence type="ECO:0000256" key="3">
    <source>
        <dbReference type="ARBA" id="ARBA00037882"/>
    </source>
</evidence>
<protein>
    <recommendedName>
        <fullName evidence="8">Ergothioneine biosynthesis protein EgtB</fullName>
    </recommendedName>
</protein>
<sequence>MTRTTAAAREPLPLQAQYDLLRRYVEVRTQTLKLAEPLSPEDQMVQSMPEASPTKWHLAHTTWFFETFILAPHVRDYVPFDASYKFLFNSYYKQLGRHPDRAIRSVFSRPELYEILRYRNHVDNCMQKMFEGEAPADILQMLELGLNHEQQHQELIVTDIKHAFWTNPLRPNYQPAQIKAFDSLIVPLSWIAFEEDVHEVGHDGYSFAFDNELPRHRTYIKSFRLASRLVTNAEYLEFMDDGGYMRPEFWLSDAWDHINANGWTAPLYWEHEDDAWYVFTSRGRLPLNPNEPVCHVSFYEADAYARWAGARLPTEFEWEVAASTVKIRGNLLENEAFHPCPAHADTNLQQIFGDVWEWTASPYVAYPGYRPPAGPVGEYNGKFMCNQMVLRGGSCVTPASHLRATYRNFFPAQARWQFSGIRLADDNI</sequence>
<dbReference type="InterPro" id="IPR005532">
    <property type="entry name" value="SUMF_dom"/>
</dbReference>
<dbReference type="InterPro" id="IPR017806">
    <property type="entry name" value="EgtB"/>
</dbReference>
<name>A0A401JDI3_9PROT</name>
<comment type="pathway">
    <text evidence="3">Amino-acid biosynthesis; ergothioneine biosynthesis.</text>
</comment>
<proteinExistence type="predicted"/>
<dbReference type="InterPro" id="IPR016187">
    <property type="entry name" value="CTDL_fold"/>
</dbReference>
<organism evidence="6 7">
    <name type="scientific">Sulfuriferula multivorans</name>
    <dbReference type="NCBI Taxonomy" id="1559896"/>
    <lineage>
        <taxon>Bacteria</taxon>
        <taxon>Pseudomonadati</taxon>
        <taxon>Pseudomonadota</taxon>
        <taxon>Betaproteobacteria</taxon>
        <taxon>Nitrosomonadales</taxon>
        <taxon>Sulfuricellaceae</taxon>
        <taxon>Sulfuriferula</taxon>
    </lineage>
</organism>
<evidence type="ECO:0000313" key="6">
    <source>
        <dbReference type="EMBL" id="GBL45610.1"/>
    </source>
</evidence>
<dbReference type="NCBIfam" id="TIGR03440">
    <property type="entry name" value="egtB_TIGR03440"/>
    <property type="match status" value="1"/>
</dbReference>
<dbReference type="Gene3D" id="3.90.1580.10">
    <property type="entry name" value="paralog of FGE (formylglycine-generating enzyme)"/>
    <property type="match status" value="2"/>
</dbReference>
<feature type="domain" description="Sulfatase-modifying factor enzyme-like" evidence="4">
    <location>
        <begin position="348"/>
        <end position="424"/>
    </location>
</feature>
<feature type="domain" description="Sulfatase-modifying factor enzyme-like" evidence="4">
    <location>
        <begin position="204"/>
        <end position="325"/>
    </location>
</feature>
<keyword evidence="7" id="KW-1185">Reference proteome</keyword>
<comment type="caution">
    <text evidence="6">The sequence shown here is derived from an EMBL/GenBank/DDBJ whole genome shotgun (WGS) entry which is preliminary data.</text>
</comment>
<gene>
    <name evidence="6" type="ORF">SFMTTN_1420</name>
</gene>
<dbReference type="GO" id="GO:0052699">
    <property type="term" value="P:ergothioneine biosynthetic process"/>
    <property type="evidence" value="ECO:0007669"/>
    <property type="project" value="InterPro"/>
</dbReference>
<dbReference type="EMBL" id="BGOW01000013">
    <property type="protein sequence ID" value="GBL45610.1"/>
    <property type="molecule type" value="Genomic_DNA"/>
</dbReference>
<dbReference type="Proteomes" id="UP000286806">
    <property type="component" value="Unassembled WGS sequence"/>
</dbReference>
<dbReference type="Pfam" id="PF03781">
    <property type="entry name" value="FGE-sulfatase"/>
    <property type="match status" value="2"/>
</dbReference>
<accession>A0A401JDI3</accession>
<dbReference type="InterPro" id="IPR051043">
    <property type="entry name" value="Sulfatase_Mod_Factor_Kinase"/>
</dbReference>
<evidence type="ECO:0008006" key="8">
    <source>
        <dbReference type="Google" id="ProtNLM"/>
    </source>
</evidence>
<evidence type="ECO:0000259" key="4">
    <source>
        <dbReference type="Pfam" id="PF03781"/>
    </source>
</evidence>
<evidence type="ECO:0000256" key="1">
    <source>
        <dbReference type="ARBA" id="ARBA00023002"/>
    </source>
</evidence>
<feature type="domain" description="DinB-like" evidence="5">
    <location>
        <begin position="24"/>
        <end position="156"/>
    </location>
</feature>
<evidence type="ECO:0000256" key="2">
    <source>
        <dbReference type="ARBA" id="ARBA00023004"/>
    </source>
</evidence>
<dbReference type="AlphaFoldDB" id="A0A401JDI3"/>
<evidence type="ECO:0000313" key="7">
    <source>
        <dbReference type="Proteomes" id="UP000286806"/>
    </source>
</evidence>
<dbReference type="PANTHER" id="PTHR23150:SF36">
    <property type="entry name" value="HERCYNINE OXYGENASE"/>
    <property type="match status" value="1"/>
</dbReference>
<reference evidence="6 7" key="1">
    <citation type="journal article" date="2019" name="Front. Microbiol.">
        <title>Genomes of Neutrophilic Sulfur-Oxidizing Chemolithoautotrophs Representing 9 Proteobacterial Species From 8 Genera.</title>
        <authorList>
            <person name="Watanabe T."/>
            <person name="Kojima H."/>
            <person name="Umezawa K."/>
            <person name="Hori C."/>
            <person name="Takasuka T.E."/>
            <person name="Kato Y."/>
            <person name="Fukui M."/>
        </authorList>
    </citation>
    <scope>NUCLEOTIDE SEQUENCE [LARGE SCALE GENOMIC DNA]</scope>
    <source>
        <strain evidence="6 7">TTN</strain>
    </source>
</reference>